<feature type="region of interest" description="Disordered" evidence="1">
    <location>
        <begin position="66"/>
        <end position="93"/>
    </location>
</feature>
<protein>
    <submittedName>
        <fullName evidence="2">Uncharacterized protein</fullName>
    </submittedName>
</protein>
<evidence type="ECO:0000313" key="2">
    <source>
        <dbReference type="EMBL" id="MCP1374753.1"/>
    </source>
</evidence>
<dbReference type="RefSeq" id="WP_253566677.1">
    <property type="nucleotide sequence ID" value="NZ_JAMZEK010000002.1"/>
</dbReference>
<evidence type="ECO:0000313" key="3">
    <source>
        <dbReference type="Proteomes" id="UP001204615"/>
    </source>
</evidence>
<gene>
    <name evidence="2" type="ORF">NC595_11840</name>
</gene>
<accession>A0ABT1FBK1</accession>
<feature type="compositionally biased region" description="Acidic residues" evidence="1">
    <location>
        <begin position="71"/>
        <end position="82"/>
    </location>
</feature>
<dbReference type="EMBL" id="JAMZEK010000002">
    <property type="protein sequence ID" value="MCP1374753.1"/>
    <property type="molecule type" value="Genomic_DNA"/>
</dbReference>
<organism evidence="2 3">
    <name type="scientific">Dyella lutea</name>
    <dbReference type="NCBI Taxonomy" id="2950441"/>
    <lineage>
        <taxon>Bacteria</taxon>
        <taxon>Pseudomonadati</taxon>
        <taxon>Pseudomonadota</taxon>
        <taxon>Gammaproteobacteria</taxon>
        <taxon>Lysobacterales</taxon>
        <taxon>Rhodanobacteraceae</taxon>
        <taxon>Dyella</taxon>
    </lineage>
</organism>
<evidence type="ECO:0000256" key="1">
    <source>
        <dbReference type="SAM" id="MobiDB-lite"/>
    </source>
</evidence>
<keyword evidence="3" id="KW-1185">Reference proteome</keyword>
<sequence>MLDTLDTLEAIGQDAGLRYAAPEDLTEASALAEASDALKTAIREGNGLALANEFGSRVMQLVQVNLSPGREDEEPEEEGDEPEPSRPTGPDSL</sequence>
<dbReference type="Proteomes" id="UP001204615">
    <property type="component" value="Unassembled WGS sequence"/>
</dbReference>
<comment type="caution">
    <text evidence="2">The sequence shown here is derived from an EMBL/GenBank/DDBJ whole genome shotgun (WGS) entry which is preliminary data.</text>
</comment>
<name>A0ABT1FBK1_9GAMM</name>
<proteinExistence type="predicted"/>
<reference evidence="2 3" key="1">
    <citation type="submission" date="2022-06" db="EMBL/GenBank/DDBJ databases">
        <title>Dyella sp. Sa strain:Sa Genome sequencing.</title>
        <authorList>
            <person name="Park S."/>
        </authorList>
    </citation>
    <scope>NUCLEOTIDE SEQUENCE [LARGE SCALE GENOMIC DNA]</scope>
    <source>
        <strain evidence="2 3">Sa</strain>
    </source>
</reference>